<dbReference type="EMBL" id="AP005674">
    <property type="protein sequence ID" value="BAC22473.1"/>
    <property type="molecule type" value="Genomic_DNA"/>
</dbReference>
<protein>
    <submittedName>
        <fullName evidence="2">Uncharacterized protein</fullName>
    </submittedName>
</protein>
<dbReference type="EMBL" id="AP004398">
    <property type="protein sequence ID" value="BAC22362.1"/>
    <property type="molecule type" value="Genomic_DNA"/>
</dbReference>
<evidence type="ECO:0000313" key="4">
    <source>
        <dbReference type="Proteomes" id="UP000000763"/>
    </source>
</evidence>
<evidence type="ECO:0000313" key="3">
    <source>
        <dbReference type="EMBL" id="BAC22473.1"/>
    </source>
</evidence>
<sequence length="208" mass="21456">MGRQPQHETMDLAAIFLGSGDGGRGGREGGGGVHTGAEASRWQTWRMVTATSTTTVVPEEEAVDGDDGGNAAGTAEGSASGIERLGGGWILLVQPRDGRRAAQSMAKAAAPSPSPAKLRRWPRATMTMRRQSGMAPLAPHALAGRNCVVPAADDDEKEAVGSGATGPACTRGGRIHAAPPTTRRRRRRLGAVPPAPHACRIRAVAAGF</sequence>
<evidence type="ECO:0000313" key="2">
    <source>
        <dbReference type="EMBL" id="BAC22362.1"/>
    </source>
</evidence>
<organism evidence="2 4">
    <name type="scientific">Oryza sativa subsp. japonica</name>
    <name type="common">Rice</name>
    <dbReference type="NCBI Taxonomy" id="39947"/>
    <lineage>
        <taxon>Eukaryota</taxon>
        <taxon>Viridiplantae</taxon>
        <taxon>Streptophyta</taxon>
        <taxon>Embryophyta</taxon>
        <taxon>Tracheophyta</taxon>
        <taxon>Spermatophyta</taxon>
        <taxon>Magnoliopsida</taxon>
        <taxon>Liliopsida</taxon>
        <taxon>Poales</taxon>
        <taxon>Poaceae</taxon>
        <taxon>BOP clade</taxon>
        <taxon>Oryzoideae</taxon>
        <taxon>Oryzeae</taxon>
        <taxon>Oryzinae</taxon>
        <taxon>Oryza</taxon>
        <taxon>Oryza sativa</taxon>
    </lineage>
</organism>
<reference evidence="3" key="2">
    <citation type="submission" date="2002-09" db="EMBL/GenBank/DDBJ databases">
        <title>Oryza sativa nipponbare(GA3) genomic DNA, chromosome 7, BAC clone:B1126F07.</title>
        <authorList>
            <person name="Sasaki T."/>
            <person name="Matsumoto T."/>
            <person name="Katayose Y."/>
        </authorList>
    </citation>
    <scope>NUCLEOTIDE SEQUENCE</scope>
</reference>
<evidence type="ECO:0000256" key="1">
    <source>
        <dbReference type="SAM" id="MobiDB-lite"/>
    </source>
</evidence>
<reference evidence="2" key="1">
    <citation type="submission" date="2001-12" db="EMBL/GenBank/DDBJ databases">
        <title>Oryza sativa nipponbare(GA3) genomic DNA, chromosome 7, PAC clone:P0438G07.</title>
        <authorList>
            <person name="Sasaki T."/>
            <person name="Matsumoto T."/>
            <person name="Yamamoto K."/>
        </authorList>
    </citation>
    <scope>NUCLEOTIDE SEQUENCE</scope>
</reference>
<accession>Q8GSG5</accession>
<feature type="region of interest" description="Disordered" evidence="1">
    <location>
        <begin position="157"/>
        <end position="193"/>
    </location>
</feature>
<reference evidence="4" key="4">
    <citation type="journal article" date="2008" name="Nucleic Acids Res.">
        <title>The rice annotation project database (RAP-DB): 2008 update.</title>
        <authorList>
            <consortium name="The rice annotation project (RAP)"/>
        </authorList>
    </citation>
    <scope>GENOME REANNOTATION</scope>
    <source>
        <strain evidence="4">cv. Nipponbare</strain>
    </source>
</reference>
<dbReference type="Proteomes" id="UP000000763">
    <property type="component" value="Chromosome 7"/>
</dbReference>
<gene>
    <name evidence="2" type="primary">P0438G07.129</name>
    <name evidence="3" type="synonym">B1126F07.121</name>
</gene>
<dbReference type="AlphaFoldDB" id="Q8GSG5"/>
<name>Q8GSG5_ORYSJ</name>
<reference evidence="4" key="3">
    <citation type="journal article" date="2005" name="Nature">
        <title>The map-based sequence of the rice genome.</title>
        <authorList>
            <consortium name="International rice genome sequencing project (IRGSP)"/>
            <person name="Matsumoto T."/>
            <person name="Wu J."/>
            <person name="Kanamori H."/>
            <person name="Katayose Y."/>
            <person name="Fujisawa M."/>
            <person name="Namiki N."/>
            <person name="Mizuno H."/>
            <person name="Yamamoto K."/>
            <person name="Antonio B.A."/>
            <person name="Baba T."/>
            <person name="Sakata K."/>
            <person name="Nagamura Y."/>
            <person name="Aoki H."/>
            <person name="Arikawa K."/>
            <person name="Arita K."/>
            <person name="Bito T."/>
            <person name="Chiden Y."/>
            <person name="Fujitsuka N."/>
            <person name="Fukunaka R."/>
            <person name="Hamada M."/>
            <person name="Harada C."/>
            <person name="Hayashi A."/>
            <person name="Hijishita S."/>
            <person name="Honda M."/>
            <person name="Hosokawa S."/>
            <person name="Ichikawa Y."/>
            <person name="Idonuma A."/>
            <person name="Iijima M."/>
            <person name="Ikeda M."/>
            <person name="Ikeno M."/>
            <person name="Ito K."/>
            <person name="Ito S."/>
            <person name="Ito T."/>
            <person name="Ito Y."/>
            <person name="Ito Y."/>
            <person name="Iwabuchi A."/>
            <person name="Kamiya K."/>
            <person name="Karasawa W."/>
            <person name="Kurita K."/>
            <person name="Katagiri S."/>
            <person name="Kikuta A."/>
            <person name="Kobayashi H."/>
            <person name="Kobayashi N."/>
            <person name="Machita K."/>
            <person name="Maehara T."/>
            <person name="Masukawa M."/>
            <person name="Mizubayashi T."/>
            <person name="Mukai Y."/>
            <person name="Nagasaki H."/>
            <person name="Nagata Y."/>
            <person name="Naito S."/>
            <person name="Nakashima M."/>
            <person name="Nakama Y."/>
            <person name="Nakamichi Y."/>
            <person name="Nakamura M."/>
            <person name="Meguro A."/>
            <person name="Negishi M."/>
            <person name="Ohta I."/>
            <person name="Ohta T."/>
            <person name="Okamoto M."/>
            <person name="Ono N."/>
            <person name="Saji S."/>
            <person name="Sakaguchi M."/>
            <person name="Sakai K."/>
            <person name="Shibata M."/>
            <person name="Shimokawa T."/>
            <person name="Song J."/>
            <person name="Takazaki Y."/>
            <person name="Terasawa K."/>
            <person name="Tsugane M."/>
            <person name="Tsuji K."/>
            <person name="Ueda S."/>
            <person name="Waki K."/>
            <person name="Yamagata H."/>
            <person name="Yamamoto M."/>
            <person name="Yamamoto S."/>
            <person name="Yamane H."/>
            <person name="Yoshiki S."/>
            <person name="Yoshihara R."/>
            <person name="Yukawa K."/>
            <person name="Zhong H."/>
            <person name="Yano M."/>
            <person name="Yuan Q."/>
            <person name="Ouyang S."/>
            <person name="Liu J."/>
            <person name="Jones K.M."/>
            <person name="Gansberger K."/>
            <person name="Moffat K."/>
            <person name="Hill J."/>
            <person name="Bera J."/>
            <person name="Fadrosh D."/>
            <person name="Jin S."/>
            <person name="Johri S."/>
            <person name="Kim M."/>
            <person name="Overton L."/>
            <person name="Reardon M."/>
            <person name="Tsitrin T."/>
            <person name="Vuong H."/>
            <person name="Weaver B."/>
            <person name="Ciecko A."/>
            <person name="Tallon L."/>
            <person name="Jackson J."/>
            <person name="Pai G."/>
            <person name="Aken S.V."/>
            <person name="Utterback T."/>
            <person name="Reidmuller S."/>
            <person name="Feldblyum T."/>
            <person name="Hsiao J."/>
            <person name="Zismann V."/>
            <person name="Iobst S."/>
            <person name="de Vazeille A.R."/>
            <person name="Buell C.R."/>
            <person name="Ying K."/>
            <person name="Li Y."/>
            <person name="Lu T."/>
            <person name="Huang Y."/>
            <person name="Zhao Q."/>
            <person name="Feng Q."/>
            <person name="Zhang L."/>
            <person name="Zhu J."/>
            <person name="Weng Q."/>
            <person name="Mu J."/>
            <person name="Lu Y."/>
            <person name="Fan D."/>
            <person name="Liu Y."/>
            <person name="Guan J."/>
            <person name="Zhang Y."/>
            <person name="Yu S."/>
            <person name="Liu X."/>
            <person name="Zhang Y."/>
            <person name="Hong G."/>
            <person name="Han B."/>
            <person name="Choisne N."/>
            <person name="Demange N."/>
            <person name="Orjeda G."/>
            <person name="Samain S."/>
            <person name="Cattolico L."/>
            <person name="Pelletier E."/>
            <person name="Couloux A."/>
            <person name="Segurens B."/>
            <person name="Wincker P."/>
            <person name="D'Hont A."/>
            <person name="Scarpelli C."/>
            <person name="Weissenbach J."/>
            <person name="Salanoubat M."/>
            <person name="Quetier F."/>
            <person name="Yu Y."/>
            <person name="Kim H.R."/>
            <person name="Rambo T."/>
            <person name="Currie J."/>
            <person name="Collura K."/>
            <person name="Luo M."/>
            <person name="Yang T."/>
            <person name="Ammiraju J.S.S."/>
            <person name="Engler F."/>
            <person name="Soderlund C."/>
            <person name="Wing R.A."/>
            <person name="Palmer L.E."/>
            <person name="de la Bastide M."/>
            <person name="Spiegel L."/>
            <person name="Nascimento L."/>
            <person name="Zutavern T."/>
            <person name="O'Shaughnessy A."/>
            <person name="Dike S."/>
            <person name="Dedhia N."/>
            <person name="Preston R."/>
            <person name="Balija V."/>
            <person name="McCombie W.R."/>
            <person name="Chow T."/>
            <person name="Chen H."/>
            <person name="Chung M."/>
            <person name="Chen C."/>
            <person name="Shaw J."/>
            <person name="Wu H."/>
            <person name="Hsiao K."/>
            <person name="Chao Y."/>
            <person name="Chu M."/>
            <person name="Cheng C."/>
            <person name="Hour A."/>
            <person name="Lee P."/>
            <person name="Lin S."/>
            <person name="Lin Y."/>
            <person name="Liou J."/>
            <person name="Liu S."/>
            <person name="Hsing Y."/>
            <person name="Raghuvanshi S."/>
            <person name="Mohanty A."/>
            <person name="Bharti A.K."/>
            <person name="Gaur A."/>
            <person name="Gupta V."/>
            <person name="Kumar D."/>
            <person name="Ravi V."/>
            <person name="Vij S."/>
            <person name="Kapur A."/>
            <person name="Khurana P."/>
            <person name="Khurana P."/>
            <person name="Khurana J.P."/>
            <person name="Tyagi A.K."/>
            <person name="Gaikwad K."/>
            <person name="Singh A."/>
            <person name="Dalal V."/>
            <person name="Srivastava S."/>
            <person name="Dixit A."/>
            <person name="Pal A.K."/>
            <person name="Ghazi I.A."/>
            <person name="Yadav M."/>
            <person name="Pandit A."/>
            <person name="Bhargava A."/>
            <person name="Sureshbabu K."/>
            <person name="Batra K."/>
            <person name="Sharma T.R."/>
            <person name="Mohapatra T."/>
            <person name="Singh N.K."/>
            <person name="Messing J."/>
            <person name="Nelson A.B."/>
            <person name="Fuks G."/>
            <person name="Kavchok S."/>
            <person name="Keizer G."/>
            <person name="Linton E."/>
            <person name="Llaca V."/>
            <person name="Song R."/>
            <person name="Tanyolac B."/>
            <person name="Young S."/>
            <person name="Ho-Il K."/>
            <person name="Hahn J.H."/>
            <person name="Sangsakoo G."/>
            <person name="Vanavichit A."/>
            <person name="de Mattos Luiz.A.T."/>
            <person name="Zimmer P.D."/>
            <person name="Malone G."/>
            <person name="Dellagostin O."/>
            <person name="de Oliveira A.C."/>
            <person name="Bevan M."/>
            <person name="Bancroft I."/>
            <person name="Minx P."/>
            <person name="Cordum H."/>
            <person name="Wilson R."/>
            <person name="Cheng Z."/>
            <person name="Jin W."/>
            <person name="Jiang J."/>
            <person name="Leong S.A."/>
            <person name="Iwama H."/>
            <person name="Gojobori T."/>
            <person name="Itoh T."/>
            <person name="Niimura Y."/>
            <person name="Fujii Y."/>
            <person name="Habara T."/>
            <person name="Sakai H."/>
            <person name="Sato Y."/>
            <person name="Wilson G."/>
            <person name="Kumar K."/>
            <person name="McCouch S."/>
            <person name="Juretic N."/>
            <person name="Hoen D."/>
            <person name="Wright S."/>
            <person name="Bruskiewich R."/>
            <person name="Bureau T."/>
            <person name="Miyao A."/>
            <person name="Hirochika H."/>
            <person name="Nishikawa T."/>
            <person name="Kadowaki K."/>
            <person name="Sugiura M."/>
            <person name="Burr B."/>
            <person name="Sasaki T."/>
        </authorList>
    </citation>
    <scope>NUCLEOTIDE SEQUENCE [LARGE SCALE GENOMIC DNA]</scope>
    <source>
        <strain evidence="4">cv. Nipponbare</strain>
    </source>
</reference>
<proteinExistence type="predicted"/>
<feature type="region of interest" description="Disordered" evidence="1">
    <location>
        <begin position="60"/>
        <end position="80"/>
    </location>
</feature>